<evidence type="ECO:0000256" key="1">
    <source>
        <dbReference type="SAM" id="SignalP"/>
    </source>
</evidence>
<sequence>MSFLKHELFLSLCMTRTLLQHLKTYSLCRSTWKFGTYLYSPPDIEYPLLTDRKNTYFLFSNRFIGFLEGLNCIWPL</sequence>
<dbReference type="InParanoid" id="A0A3N7GE73"/>
<dbReference type="EMBL" id="CM009299">
    <property type="protein sequence ID" value="RQO96451.1"/>
    <property type="molecule type" value="Genomic_DNA"/>
</dbReference>
<protein>
    <submittedName>
        <fullName evidence="2">Uncharacterized protein</fullName>
    </submittedName>
</protein>
<reference evidence="2 3" key="1">
    <citation type="journal article" date="2006" name="Science">
        <title>The genome of black cottonwood, Populus trichocarpa (Torr. &amp; Gray).</title>
        <authorList>
            <person name="Tuskan G.A."/>
            <person name="Difazio S."/>
            <person name="Jansson S."/>
            <person name="Bohlmann J."/>
            <person name="Grigoriev I."/>
            <person name="Hellsten U."/>
            <person name="Putnam N."/>
            <person name="Ralph S."/>
            <person name="Rombauts S."/>
            <person name="Salamov A."/>
            <person name="Schein J."/>
            <person name="Sterck L."/>
            <person name="Aerts A."/>
            <person name="Bhalerao R.R."/>
            <person name="Bhalerao R.P."/>
            <person name="Blaudez D."/>
            <person name="Boerjan W."/>
            <person name="Brun A."/>
            <person name="Brunner A."/>
            <person name="Busov V."/>
            <person name="Campbell M."/>
            <person name="Carlson J."/>
            <person name="Chalot M."/>
            <person name="Chapman J."/>
            <person name="Chen G.L."/>
            <person name="Cooper D."/>
            <person name="Coutinho P.M."/>
            <person name="Couturier J."/>
            <person name="Covert S."/>
            <person name="Cronk Q."/>
            <person name="Cunningham R."/>
            <person name="Davis J."/>
            <person name="Degroeve S."/>
            <person name="Dejardin A."/>
            <person name="Depamphilis C."/>
            <person name="Detter J."/>
            <person name="Dirks B."/>
            <person name="Dubchak I."/>
            <person name="Duplessis S."/>
            <person name="Ehlting J."/>
            <person name="Ellis B."/>
            <person name="Gendler K."/>
            <person name="Goodstein D."/>
            <person name="Gribskov M."/>
            <person name="Grimwood J."/>
            <person name="Groover A."/>
            <person name="Gunter L."/>
            <person name="Hamberger B."/>
            <person name="Heinze B."/>
            <person name="Helariutta Y."/>
            <person name="Henrissat B."/>
            <person name="Holligan D."/>
            <person name="Holt R."/>
            <person name="Huang W."/>
            <person name="Islam-Faridi N."/>
            <person name="Jones S."/>
            <person name="Jones-Rhoades M."/>
            <person name="Jorgensen R."/>
            <person name="Joshi C."/>
            <person name="Kangasjarvi J."/>
            <person name="Karlsson J."/>
            <person name="Kelleher C."/>
            <person name="Kirkpatrick R."/>
            <person name="Kirst M."/>
            <person name="Kohler A."/>
            <person name="Kalluri U."/>
            <person name="Larimer F."/>
            <person name="Leebens-Mack J."/>
            <person name="Leple J.C."/>
            <person name="Locascio P."/>
            <person name="Lou Y."/>
            <person name="Lucas S."/>
            <person name="Martin F."/>
            <person name="Montanini B."/>
            <person name="Napoli C."/>
            <person name="Nelson D.R."/>
            <person name="Nelson C."/>
            <person name="Nieminen K."/>
            <person name="Nilsson O."/>
            <person name="Pereda V."/>
            <person name="Peter G."/>
            <person name="Philippe R."/>
            <person name="Pilate G."/>
            <person name="Poliakov A."/>
            <person name="Razumovskaya J."/>
            <person name="Richardson P."/>
            <person name="Rinaldi C."/>
            <person name="Ritland K."/>
            <person name="Rouze P."/>
            <person name="Ryaboy D."/>
            <person name="Schmutz J."/>
            <person name="Schrader J."/>
            <person name="Segerman B."/>
            <person name="Shin H."/>
            <person name="Siddiqui A."/>
            <person name="Sterky F."/>
            <person name="Terry A."/>
            <person name="Tsai C.J."/>
            <person name="Uberbacher E."/>
            <person name="Unneberg P."/>
            <person name="Vahala J."/>
            <person name="Wall K."/>
            <person name="Wessler S."/>
            <person name="Yang G."/>
            <person name="Yin T."/>
            <person name="Douglas C."/>
            <person name="Marra M."/>
            <person name="Sandberg G."/>
            <person name="Van de Peer Y."/>
            <person name="Rokhsar D."/>
        </authorList>
    </citation>
    <scope>NUCLEOTIDE SEQUENCE [LARGE SCALE GENOMIC DNA]</scope>
    <source>
        <strain evidence="3">cv. Nisqually</strain>
    </source>
</reference>
<feature type="chain" id="PRO_5018066193" evidence="1">
    <location>
        <begin position="20"/>
        <end position="76"/>
    </location>
</feature>
<evidence type="ECO:0000313" key="3">
    <source>
        <dbReference type="Proteomes" id="UP000006729"/>
    </source>
</evidence>
<gene>
    <name evidence="2" type="ORF">POPTR_010G088050</name>
</gene>
<dbReference type="Proteomes" id="UP000006729">
    <property type="component" value="Chromosome 10"/>
</dbReference>
<name>A0A3N7GE73_POPTR</name>
<dbReference type="AlphaFoldDB" id="A0A3N7GE73"/>
<organism evidence="2 3">
    <name type="scientific">Populus trichocarpa</name>
    <name type="common">Western balsam poplar</name>
    <name type="synonym">Populus balsamifera subsp. trichocarpa</name>
    <dbReference type="NCBI Taxonomy" id="3694"/>
    <lineage>
        <taxon>Eukaryota</taxon>
        <taxon>Viridiplantae</taxon>
        <taxon>Streptophyta</taxon>
        <taxon>Embryophyta</taxon>
        <taxon>Tracheophyta</taxon>
        <taxon>Spermatophyta</taxon>
        <taxon>Magnoliopsida</taxon>
        <taxon>eudicotyledons</taxon>
        <taxon>Gunneridae</taxon>
        <taxon>Pentapetalae</taxon>
        <taxon>rosids</taxon>
        <taxon>fabids</taxon>
        <taxon>Malpighiales</taxon>
        <taxon>Salicaceae</taxon>
        <taxon>Saliceae</taxon>
        <taxon>Populus</taxon>
    </lineage>
</organism>
<accession>A0A3N7GE73</accession>
<keyword evidence="3" id="KW-1185">Reference proteome</keyword>
<keyword evidence="1" id="KW-0732">Signal</keyword>
<proteinExistence type="predicted"/>
<evidence type="ECO:0000313" key="2">
    <source>
        <dbReference type="EMBL" id="RQO96451.1"/>
    </source>
</evidence>
<feature type="signal peptide" evidence="1">
    <location>
        <begin position="1"/>
        <end position="19"/>
    </location>
</feature>